<organism evidence="3 4">
    <name type="scientific">Capnocytophaga leadbetteri</name>
    <dbReference type="NCBI Taxonomy" id="327575"/>
    <lineage>
        <taxon>Bacteria</taxon>
        <taxon>Pseudomonadati</taxon>
        <taxon>Bacteroidota</taxon>
        <taxon>Flavobacteriia</taxon>
        <taxon>Flavobacteriales</taxon>
        <taxon>Flavobacteriaceae</taxon>
        <taxon>Capnocytophaga</taxon>
    </lineage>
</organism>
<feature type="domain" description="NAD-dependent epimerase/dehydratase" evidence="2">
    <location>
        <begin position="3"/>
        <end position="230"/>
    </location>
</feature>
<dbReference type="RefSeq" id="WP_107782608.1">
    <property type="nucleotide sequence ID" value="NZ_QBKG01000013.1"/>
</dbReference>
<dbReference type="InterPro" id="IPR036291">
    <property type="entry name" value="NAD(P)-bd_dom_sf"/>
</dbReference>
<evidence type="ECO:0000313" key="3">
    <source>
        <dbReference type="EMBL" id="PTX03720.1"/>
    </source>
</evidence>
<gene>
    <name evidence="3" type="ORF">C8P65_11348</name>
</gene>
<evidence type="ECO:0000256" key="1">
    <source>
        <dbReference type="ARBA" id="ARBA00007637"/>
    </source>
</evidence>
<comment type="caution">
    <text evidence="3">The sequence shown here is derived from an EMBL/GenBank/DDBJ whole genome shotgun (WGS) entry which is preliminary data.</text>
</comment>
<comment type="similarity">
    <text evidence="1">Belongs to the NAD(P)-dependent epimerase/dehydratase family.</text>
</comment>
<evidence type="ECO:0000259" key="2">
    <source>
        <dbReference type="Pfam" id="PF01370"/>
    </source>
</evidence>
<dbReference type="AlphaFoldDB" id="A0A2T5XSV9"/>
<dbReference type="SUPFAM" id="SSF51735">
    <property type="entry name" value="NAD(P)-binding Rossmann-fold domains"/>
    <property type="match status" value="1"/>
</dbReference>
<dbReference type="InterPro" id="IPR001509">
    <property type="entry name" value="Epimerase_deHydtase"/>
</dbReference>
<dbReference type="Proteomes" id="UP000243985">
    <property type="component" value="Unassembled WGS sequence"/>
</dbReference>
<name>A0A2T5XSV9_9FLAO</name>
<dbReference type="EMBL" id="QBKG01000013">
    <property type="protein sequence ID" value="PTX03720.1"/>
    <property type="molecule type" value="Genomic_DNA"/>
</dbReference>
<dbReference type="PANTHER" id="PTHR43000">
    <property type="entry name" value="DTDP-D-GLUCOSE 4,6-DEHYDRATASE-RELATED"/>
    <property type="match status" value="1"/>
</dbReference>
<protein>
    <submittedName>
        <fullName evidence="3">Nucleoside-diphosphate-sugar epimerase</fullName>
    </submittedName>
</protein>
<proteinExistence type="inferred from homology"/>
<dbReference type="Pfam" id="PF01370">
    <property type="entry name" value="Epimerase"/>
    <property type="match status" value="1"/>
</dbReference>
<evidence type="ECO:0000313" key="4">
    <source>
        <dbReference type="Proteomes" id="UP000243985"/>
    </source>
</evidence>
<dbReference type="Gene3D" id="3.40.50.720">
    <property type="entry name" value="NAD(P)-binding Rossmann-like Domain"/>
    <property type="match status" value="1"/>
</dbReference>
<sequence length="301" mass="34474">MRVLLTGATGFLGSHLLKALVSKGYEVVVLKRSTSDMWRLKGFENAFKSYDIDRVPLQTAFEEQPIDIVIHTAWAGVASTDRGNWEIQMENFYFSKKLIDLSVLFNIKKIICLGSQAEYGNYNEKVNEDFLPTPIGAYASVKLFTSHYLRNIAQEHHISWYWIRVFSIIGENETQSWLLSQVIKSLLVNNSIELTEGEQFYDYMYVADFVAAIEKILNKHRDDSGVYNLCTGIPIKIKDLLCLIADKLGKDKQLLKFGAIAYRPNQNMFMVGNPHKFEKTFGIHNLQPLSIIIDKIINSYI</sequence>
<accession>A0A2T5XSV9</accession>
<reference evidence="3 4" key="1">
    <citation type="submission" date="2018-04" db="EMBL/GenBank/DDBJ databases">
        <title>Genomic Encyclopedia of Archaeal and Bacterial Type Strains, Phase II (KMG-II): from individual species to whole genera.</title>
        <authorList>
            <person name="Goeker M."/>
        </authorList>
    </citation>
    <scope>NUCLEOTIDE SEQUENCE [LARGE SCALE GENOMIC DNA]</scope>
    <source>
        <strain evidence="3 4">DSM 22902</strain>
    </source>
</reference>
<dbReference type="GeneID" id="84581278"/>